<organism evidence="17 18">
    <name type="scientific">Eucalyptus globulus</name>
    <name type="common">Tasmanian blue gum</name>
    <dbReference type="NCBI Taxonomy" id="34317"/>
    <lineage>
        <taxon>Eukaryota</taxon>
        <taxon>Viridiplantae</taxon>
        <taxon>Streptophyta</taxon>
        <taxon>Embryophyta</taxon>
        <taxon>Tracheophyta</taxon>
        <taxon>Spermatophyta</taxon>
        <taxon>Magnoliopsida</taxon>
        <taxon>eudicotyledons</taxon>
        <taxon>Gunneridae</taxon>
        <taxon>Pentapetalae</taxon>
        <taxon>rosids</taxon>
        <taxon>malvids</taxon>
        <taxon>Myrtales</taxon>
        <taxon>Myrtaceae</taxon>
        <taxon>Myrtoideae</taxon>
        <taxon>Eucalypteae</taxon>
        <taxon>Eucalyptus</taxon>
    </lineage>
</organism>
<keyword evidence="18" id="KW-1185">Reference proteome</keyword>
<feature type="chain" id="PRO_5044789951" description="pectinesterase" evidence="15">
    <location>
        <begin position="22"/>
        <end position="556"/>
    </location>
</feature>
<accession>A0ABD3JRN3</accession>
<evidence type="ECO:0000256" key="13">
    <source>
        <dbReference type="ARBA" id="ARBA00047928"/>
    </source>
</evidence>
<keyword evidence="12" id="KW-0961">Cell wall biogenesis/degradation</keyword>
<keyword evidence="6" id="KW-0134">Cell wall</keyword>
<feature type="signal peptide" evidence="15">
    <location>
        <begin position="1"/>
        <end position="21"/>
    </location>
</feature>
<dbReference type="SMART" id="SM00856">
    <property type="entry name" value="PMEI"/>
    <property type="match status" value="1"/>
</dbReference>
<reference evidence="17 18" key="1">
    <citation type="submission" date="2024-11" db="EMBL/GenBank/DDBJ databases">
        <title>Chromosome-level genome assembly of Eucalyptus globulus Labill. provides insights into its genome evolution.</title>
        <authorList>
            <person name="Li X."/>
        </authorList>
    </citation>
    <scope>NUCLEOTIDE SEQUENCE [LARGE SCALE GENOMIC DNA]</scope>
    <source>
        <strain evidence="17">CL2024</strain>
        <tissue evidence="17">Fresh tender leaves</tissue>
    </source>
</reference>
<dbReference type="InterPro" id="IPR011050">
    <property type="entry name" value="Pectin_lyase_fold/virulence"/>
</dbReference>
<evidence type="ECO:0000256" key="6">
    <source>
        <dbReference type="ARBA" id="ARBA00022512"/>
    </source>
</evidence>
<dbReference type="SUPFAM" id="SSF101148">
    <property type="entry name" value="Plant invertase/pectin methylesterase inhibitor"/>
    <property type="match status" value="1"/>
</dbReference>
<dbReference type="Proteomes" id="UP001634007">
    <property type="component" value="Unassembled WGS sequence"/>
</dbReference>
<evidence type="ECO:0000256" key="12">
    <source>
        <dbReference type="ARBA" id="ARBA00023316"/>
    </source>
</evidence>
<dbReference type="InterPro" id="IPR006501">
    <property type="entry name" value="Pectinesterase_inhib_dom"/>
</dbReference>
<evidence type="ECO:0000256" key="10">
    <source>
        <dbReference type="ARBA" id="ARBA00023157"/>
    </source>
</evidence>
<name>A0ABD3JRN3_EUCGL</name>
<evidence type="ECO:0000256" key="9">
    <source>
        <dbReference type="ARBA" id="ARBA00023085"/>
    </source>
</evidence>
<dbReference type="Pfam" id="PF04043">
    <property type="entry name" value="PMEI"/>
    <property type="match status" value="1"/>
</dbReference>
<keyword evidence="7" id="KW-0964">Secreted</keyword>
<dbReference type="EMBL" id="JBJKBG010000008">
    <property type="protein sequence ID" value="KAL3728924.1"/>
    <property type="molecule type" value="Genomic_DNA"/>
</dbReference>
<dbReference type="Pfam" id="PF01095">
    <property type="entry name" value="Pectinesterase"/>
    <property type="match status" value="1"/>
</dbReference>
<evidence type="ECO:0000256" key="7">
    <source>
        <dbReference type="ARBA" id="ARBA00022525"/>
    </source>
</evidence>
<keyword evidence="10" id="KW-1015">Disulfide bond</keyword>
<dbReference type="AlphaFoldDB" id="A0ABD3JRN3"/>
<evidence type="ECO:0000256" key="5">
    <source>
        <dbReference type="ARBA" id="ARBA00013229"/>
    </source>
</evidence>
<keyword evidence="8" id="KW-0378">Hydrolase</keyword>
<comment type="catalytic activity">
    <reaction evidence="13">
        <text>[(1-&gt;4)-alpha-D-galacturonosyl methyl ester](n) + n H2O = [(1-&gt;4)-alpha-D-galacturonosyl](n) + n methanol + n H(+)</text>
        <dbReference type="Rhea" id="RHEA:22380"/>
        <dbReference type="Rhea" id="RHEA-COMP:14570"/>
        <dbReference type="Rhea" id="RHEA-COMP:14573"/>
        <dbReference type="ChEBI" id="CHEBI:15377"/>
        <dbReference type="ChEBI" id="CHEBI:15378"/>
        <dbReference type="ChEBI" id="CHEBI:17790"/>
        <dbReference type="ChEBI" id="CHEBI:140522"/>
        <dbReference type="ChEBI" id="CHEBI:140523"/>
        <dbReference type="EC" id="3.1.1.11"/>
    </reaction>
</comment>
<dbReference type="Gene3D" id="2.160.20.10">
    <property type="entry name" value="Single-stranded right-handed beta-helix, Pectin lyase-like"/>
    <property type="match status" value="1"/>
</dbReference>
<comment type="similarity">
    <text evidence="3">In the N-terminal section; belongs to the PMEI family.</text>
</comment>
<comment type="subcellular location">
    <subcellularLocation>
        <location evidence="1">Secreted</location>
        <location evidence="1">Cell wall</location>
    </subcellularLocation>
</comment>
<dbReference type="InterPro" id="IPR012334">
    <property type="entry name" value="Pectin_lyas_fold"/>
</dbReference>
<comment type="similarity">
    <text evidence="4">In the C-terminal section; belongs to the pectinesterase family.</text>
</comment>
<feature type="domain" description="Pectinesterase inhibitor" evidence="16">
    <location>
        <begin position="38"/>
        <end position="191"/>
    </location>
</feature>
<evidence type="ECO:0000259" key="16">
    <source>
        <dbReference type="SMART" id="SM00856"/>
    </source>
</evidence>
<evidence type="ECO:0000256" key="4">
    <source>
        <dbReference type="ARBA" id="ARBA00007786"/>
    </source>
</evidence>
<comment type="caution">
    <text evidence="17">The sequence shown here is derived from an EMBL/GenBank/DDBJ whole genome shotgun (WGS) entry which is preliminary data.</text>
</comment>
<proteinExistence type="inferred from homology"/>
<evidence type="ECO:0000256" key="1">
    <source>
        <dbReference type="ARBA" id="ARBA00004191"/>
    </source>
</evidence>
<comment type="function">
    <text evidence="14">Acts in the modification of cell walls via demethylesterification of cell wall pectin.</text>
</comment>
<evidence type="ECO:0000256" key="8">
    <source>
        <dbReference type="ARBA" id="ARBA00022801"/>
    </source>
</evidence>
<dbReference type="FunFam" id="2.160.20.10:FF:000029">
    <property type="entry name" value="Pectinesterase 4"/>
    <property type="match status" value="1"/>
</dbReference>
<evidence type="ECO:0000256" key="2">
    <source>
        <dbReference type="ARBA" id="ARBA00005184"/>
    </source>
</evidence>
<evidence type="ECO:0000256" key="14">
    <source>
        <dbReference type="ARBA" id="ARBA00057335"/>
    </source>
</evidence>
<dbReference type="EC" id="3.1.1.11" evidence="5"/>
<evidence type="ECO:0000256" key="11">
    <source>
        <dbReference type="ARBA" id="ARBA00023180"/>
    </source>
</evidence>
<dbReference type="InterPro" id="IPR035513">
    <property type="entry name" value="Invertase/methylesterase_inhib"/>
</dbReference>
<keyword evidence="15" id="KW-0732">Signal</keyword>
<evidence type="ECO:0000313" key="18">
    <source>
        <dbReference type="Proteomes" id="UP001634007"/>
    </source>
</evidence>
<protein>
    <recommendedName>
        <fullName evidence="5">pectinesterase</fullName>
        <ecNumber evidence="5">3.1.1.11</ecNumber>
    </recommendedName>
</protein>
<evidence type="ECO:0000256" key="3">
    <source>
        <dbReference type="ARBA" id="ARBA00006027"/>
    </source>
</evidence>
<dbReference type="CDD" id="cd15798">
    <property type="entry name" value="PMEI-like_3"/>
    <property type="match status" value="1"/>
</dbReference>
<dbReference type="Gene3D" id="1.20.140.40">
    <property type="entry name" value="Invertase/pectin methylesterase inhibitor family protein"/>
    <property type="match status" value="1"/>
</dbReference>
<gene>
    <name evidence="17" type="ORF">ACJRO7_033502</name>
</gene>
<keyword evidence="11" id="KW-0325">Glycoprotein</keyword>
<dbReference type="PANTHER" id="PTHR31707">
    <property type="entry name" value="PECTINESTERASE"/>
    <property type="match status" value="1"/>
</dbReference>
<dbReference type="GO" id="GO:0071555">
    <property type="term" value="P:cell wall organization"/>
    <property type="evidence" value="ECO:0007669"/>
    <property type="project" value="UniProtKB-KW"/>
</dbReference>
<keyword evidence="9" id="KW-0063">Aspartyl esterase</keyword>
<comment type="pathway">
    <text evidence="2">Glycan metabolism; pectin degradation; 2-dehydro-3-deoxy-D-gluconate from pectin: step 1/5.</text>
</comment>
<dbReference type="FunFam" id="1.20.140.40:FF:000021">
    <property type="entry name" value="Probable pectinesterase/pectinesterase inhibitor 51"/>
    <property type="match status" value="1"/>
</dbReference>
<dbReference type="SUPFAM" id="SSF51126">
    <property type="entry name" value="Pectin lyase-like"/>
    <property type="match status" value="1"/>
</dbReference>
<dbReference type="InterPro" id="IPR000070">
    <property type="entry name" value="Pectinesterase_cat"/>
</dbReference>
<dbReference type="GO" id="GO:0030599">
    <property type="term" value="F:pectinesterase activity"/>
    <property type="evidence" value="ECO:0007669"/>
    <property type="project" value="UniProtKB-EC"/>
</dbReference>
<evidence type="ECO:0000256" key="15">
    <source>
        <dbReference type="SAM" id="SignalP"/>
    </source>
</evidence>
<evidence type="ECO:0000313" key="17">
    <source>
        <dbReference type="EMBL" id="KAL3728924.1"/>
    </source>
</evidence>
<sequence>MAALVHLLLLLSLSAATSAAAAGHRPHFTDPSHPSLSVVPPQVTRACRATRFQDLCVSTLSRSKPPLTKYSSQSLSTILAAVAVSSDGLNTAQSMVKSLLAPSSGHRSLNLTVHSKNCLQLLPLSHYRMSSTASALPRGGVKDARAYMSAALEYQYNCWSELSYANETAAVDRTMAYLNTLMSLTSNALSMIVAYDVRGAKMDSWTPPATERNGFWEHGTGRGPLSGSPGGVPRGLAADATVCKAAGQGCHRTVQDAVNAAPNNAARGKRFVIHIKAGVYEEIVRVPLEKKNVVFVGDGAGRTVITGSLSAAMPGVFTYNTATVGVFGDGFMALGITFQNKAGPDVHQAVAFMSDSDLSVVEDCEFLGNQDTLYAHSLRQFYKSCHIEGNVDFIFGNAASVFQDCTILVRPRQVTPEKGENNAVTAQGRTDPAQSTGLILHNCLINGTERYMELYRSNPKVHRNFLGRPWKEYSRTVFIGCRMEELISREGWMQFREGFALKTLYYGEFGNSGPGADTSGRVSWSSRIPANHLNEYSVQNFIQGNGWIPSSTPSRL</sequence>